<gene>
    <name evidence="2" type="ORF">SAMN05216571_10766</name>
</gene>
<organism evidence="2 3">
    <name type="scientific">Onishia taeanensis</name>
    <dbReference type="NCBI Taxonomy" id="284577"/>
    <lineage>
        <taxon>Bacteria</taxon>
        <taxon>Pseudomonadati</taxon>
        <taxon>Pseudomonadota</taxon>
        <taxon>Gammaproteobacteria</taxon>
        <taxon>Oceanospirillales</taxon>
        <taxon>Halomonadaceae</taxon>
        <taxon>Onishia</taxon>
    </lineage>
</organism>
<dbReference type="InterPro" id="IPR053170">
    <property type="entry name" value="Transcription_regulator"/>
</dbReference>
<name>A0A1G7SP99_9GAMM</name>
<evidence type="ECO:0000313" key="2">
    <source>
        <dbReference type="EMBL" id="SDG24907.1"/>
    </source>
</evidence>
<keyword evidence="1" id="KW-1133">Transmembrane helix</keyword>
<dbReference type="OrthoDB" id="9781927at2"/>
<sequence length="366" mass="39652">MDSMTQVLLGGAVGGAVLGRRLGRKAVIGGAMLGTLPDLDVMIDFGDAVANYTYHRGFSHSLWVLAGLSTLLTAITVLLTRWYGRRHPARHAPRGGIASVTPGHWWLYFTFCLLTHPLLDAFTTYGTQLWWPLATPPVSWASVFIIDPLYSLPLLAAALIGLISGRVVWASRIGLALSCAYLAFGLGAKAMVDDRLTPVLAERGLESAPRLIQPTPFNTLLWRATIIDGDVYHETLISLLDDAPPGLETFKRGEALEEAAQATADGARLTWFAGPFLRYTSRELDGETLLVATDLRLGFPGYHPFSFTLAKRAGSDWLPVASQQLDAGNRGTREALGQLARRALNQAPLCLGDFVSPRLAVEAQSC</sequence>
<keyword evidence="1" id="KW-0812">Transmembrane</keyword>
<dbReference type="EMBL" id="FNCI01000007">
    <property type="protein sequence ID" value="SDG24907.1"/>
    <property type="molecule type" value="Genomic_DNA"/>
</dbReference>
<feature type="transmembrane region" description="Helical" evidence="1">
    <location>
        <begin position="138"/>
        <end position="161"/>
    </location>
</feature>
<dbReference type="PANTHER" id="PTHR40031:SF1">
    <property type="entry name" value="MEMBRANE-BOUND METAL-DEPENDENT HYDROLASE"/>
    <property type="match status" value="1"/>
</dbReference>
<keyword evidence="1" id="KW-0472">Membrane</keyword>
<proteinExistence type="predicted"/>
<evidence type="ECO:0000313" key="3">
    <source>
        <dbReference type="Proteomes" id="UP000198641"/>
    </source>
</evidence>
<reference evidence="2 3" key="1">
    <citation type="submission" date="2016-10" db="EMBL/GenBank/DDBJ databases">
        <authorList>
            <person name="de Groot N.N."/>
        </authorList>
    </citation>
    <scope>NUCLEOTIDE SEQUENCE [LARGE SCALE GENOMIC DNA]</scope>
    <source>
        <strain evidence="2 3">BH539</strain>
    </source>
</reference>
<feature type="transmembrane region" description="Helical" evidence="1">
    <location>
        <begin position="105"/>
        <end position="126"/>
    </location>
</feature>
<feature type="transmembrane region" description="Helical" evidence="1">
    <location>
        <begin position="173"/>
        <end position="192"/>
    </location>
</feature>
<dbReference type="InterPro" id="IPR007404">
    <property type="entry name" value="YdjM-like"/>
</dbReference>
<protein>
    <submittedName>
        <fullName evidence="2">Inner membrane protein</fullName>
    </submittedName>
</protein>
<dbReference type="AlphaFoldDB" id="A0A1G7SP99"/>
<keyword evidence="3" id="KW-1185">Reference proteome</keyword>
<dbReference type="STRING" id="284577.SAMN05216571_10766"/>
<accession>A0A1G7SP99</accession>
<dbReference type="Pfam" id="PF04307">
    <property type="entry name" value="YdjM"/>
    <property type="match status" value="1"/>
</dbReference>
<feature type="transmembrane region" description="Helical" evidence="1">
    <location>
        <begin position="62"/>
        <end position="84"/>
    </location>
</feature>
<dbReference type="Proteomes" id="UP000198641">
    <property type="component" value="Unassembled WGS sequence"/>
</dbReference>
<dbReference type="RefSeq" id="WP_092525874.1">
    <property type="nucleotide sequence ID" value="NZ_FNCI01000007.1"/>
</dbReference>
<evidence type="ECO:0000256" key="1">
    <source>
        <dbReference type="SAM" id="Phobius"/>
    </source>
</evidence>
<dbReference type="PANTHER" id="PTHR40031">
    <property type="entry name" value="HYPOTHETICAL MEMBRANE SPANNING PROTEIN"/>
    <property type="match status" value="1"/>
</dbReference>